<dbReference type="AlphaFoldDB" id="A0A517MRQ2"/>
<feature type="signal peptide" evidence="1">
    <location>
        <begin position="1"/>
        <end position="20"/>
    </location>
</feature>
<dbReference type="NCBIfam" id="TIGR02246">
    <property type="entry name" value="SgcJ/EcaC family oxidoreductase"/>
    <property type="match status" value="1"/>
</dbReference>
<dbReference type="EMBL" id="CP036263">
    <property type="protein sequence ID" value="QDS97555.1"/>
    <property type="molecule type" value="Genomic_DNA"/>
</dbReference>
<dbReference type="SUPFAM" id="SSF54427">
    <property type="entry name" value="NTF2-like"/>
    <property type="match status" value="1"/>
</dbReference>
<dbReference type="Proteomes" id="UP000319852">
    <property type="component" value="Chromosome"/>
</dbReference>
<evidence type="ECO:0000313" key="4">
    <source>
        <dbReference type="Proteomes" id="UP000319852"/>
    </source>
</evidence>
<evidence type="ECO:0000259" key="2">
    <source>
        <dbReference type="Pfam" id="PF14534"/>
    </source>
</evidence>
<feature type="domain" description="DUF4440" evidence="2">
    <location>
        <begin position="37"/>
        <end position="145"/>
    </location>
</feature>
<evidence type="ECO:0000313" key="3">
    <source>
        <dbReference type="EMBL" id="QDS97555.1"/>
    </source>
</evidence>
<protein>
    <submittedName>
        <fullName evidence="3">SnoaL-like domain protein</fullName>
    </submittedName>
</protein>
<dbReference type="KEGG" id="amob:HG15A2_08180"/>
<sequence length="300" mass="33521" precursor="true">MKYKIYLAVVAFWLCGVVHSASGQEDTAARDEDTAQITAAIQSYVAAFNARDVEKLANHWSPNGVYTSRTSGEQSVGREAMVEEFTAILAGESFPKLAVATESIEFISPNVALERGTATVAHSEDEVVETTYSVVYVKKDGTWLIDRVTEDEMVVELSHYENLKDLEWIIGEWIDETDGVKIEITCRWTENKNFISRTFAVSNAEEVESSGLQIIGWDSKEKKISSWLFDSQGNIITGTWAKRDDRWTVQSLASLAGGISGSFITVFQPLEDGTYTWQKINQVVDGELLPNIEKSIVRRK</sequence>
<accession>A0A517MRQ2</accession>
<dbReference type="Pfam" id="PF14534">
    <property type="entry name" value="DUF4440"/>
    <property type="match status" value="1"/>
</dbReference>
<evidence type="ECO:0000256" key="1">
    <source>
        <dbReference type="SAM" id="SignalP"/>
    </source>
</evidence>
<name>A0A517MRQ2_9BACT</name>
<proteinExistence type="predicted"/>
<keyword evidence="1" id="KW-0732">Signal</keyword>
<feature type="chain" id="PRO_5022048811" evidence="1">
    <location>
        <begin position="21"/>
        <end position="300"/>
    </location>
</feature>
<keyword evidence="4" id="KW-1185">Reference proteome</keyword>
<reference evidence="3 4" key="1">
    <citation type="submission" date="2019-02" db="EMBL/GenBank/DDBJ databases">
        <title>Deep-cultivation of Planctomycetes and their phenomic and genomic characterization uncovers novel biology.</title>
        <authorList>
            <person name="Wiegand S."/>
            <person name="Jogler M."/>
            <person name="Boedeker C."/>
            <person name="Pinto D."/>
            <person name="Vollmers J."/>
            <person name="Rivas-Marin E."/>
            <person name="Kohn T."/>
            <person name="Peeters S.H."/>
            <person name="Heuer A."/>
            <person name="Rast P."/>
            <person name="Oberbeckmann S."/>
            <person name="Bunk B."/>
            <person name="Jeske O."/>
            <person name="Meyerdierks A."/>
            <person name="Storesund J.E."/>
            <person name="Kallscheuer N."/>
            <person name="Luecker S."/>
            <person name="Lage O.M."/>
            <person name="Pohl T."/>
            <person name="Merkel B.J."/>
            <person name="Hornburger P."/>
            <person name="Mueller R.-W."/>
            <person name="Bruemmer F."/>
            <person name="Labrenz M."/>
            <person name="Spormann A.M."/>
            <person name="Op den Camp H."/>
            <person name="Overmann J."/>
            <person name="Amann R."/>
            <person name="Jetten M.S.M."/>
            <person name="Mascher T."/>
            <person name="Medema M.H."/>
            <person name="Devos D.P."/>
            <person name="Kaster A.-K."/>
            <person name="Ovreas L."/>
            <person name="Rohde M."/>
            <person name="Galperin M.Y."/>
            <person name="Jogler C."/>
        </authorList>
    </citation>
    <scope>NUCLEOTIDE SEQUENCE [LARGE SCALE GENOMIC DNA]</scope>
    <source>
        <strain evidence="3 4">HG15A2</strain>
    </source>
</reference>
<dbReference type="InterPro" id="IPR027843">
    <property type="entry name" value="DUF4440"/>
</dbReference>
<dbReference type="InterPro" id="IPR011944">
    <property type="entry name" value="Steroid_delta5-4_isomerase"/>
</dbReference>
<dbReference type="RefSeq" id="WP_145058035.1">
    <property type="nucleotide sequence ID" value="NZ_CP036263.1"/>
</dbReference>
<dbReference type="OrthoDB" id="263788at2"/>
<gene>
    <name evidence="3" type="ORF">HG15A2_08180</name>
</gene>
<dbReference type="Gene3D" id="3.10.450.50">
    <property type="match status" value="1"/>
</dbReference>
<dbReference type="InterPro" id="IPR032710">
    <property type="entry name" value="NTF2-like_dom_sf"/>
</dbReference>
<organism evidence="3 4">
    <name type="scientific">Adhaeretor mobilis</name>
    <dbReference type="NCBI Taxonomy" id="1930276"/>
    <lineage>
        <taxon>Bacteria</taxon>
        <taxon>Pseudomonadati</taxon>
        <taxon>Planctomycetota</taxon>
        <taxon>Planctomycetia</taxon>
        <taxon>Pirellulales</taxon>
        <taxon>Lacipirellulaceae</taxon>
        <taxon>Adhaeretor</taxon>
    </lineage>
</organism>